<evidence type="ECO:0000313" key="2">
    <source>
        <dbReference type="Proteomes" id="UP000466445"/>
    </source>
</evidence>
<accession>A0A7I7SQV7</accession>
<evidence type="ECO:0000313" key="1">
    <source>
        <dbReference type="EMBL" id="BBY59198.1"/>
    </source>
</evidence>
<proteinExistence type="predicted"/>
<dbReference type="KEGG" id="msar:MSAR_23340"/>
<name>A0A7I7SQV7_9MYCO</name>
<gene>
    <name evidence="1" type="ORF">MSAR_23340</name>
</gene>
<sequence length="67" mass="7268">MRNVRANPVVILDTKVGAVRSTAAEVPVADREPVLEAYRVKAGRTVNGYFAKLPDPAGHPVFRLDPV</sequence>
<dbReference type="Proteomes" id="UP000466445">
    <property type="component" value="Chromosome"/>
</dbReference>
<dbReference type="RefSeq" id="WP_235678002.1">
    <property type="nucleotide sequence ID" value="NZ_AP022595.1"/>
</dbReference>
<dbReference type="EMBL" id="AP022595">
    <property type="protein sequence ID" value="BBY59198.1"/>
    <property type="molecule type" value="Genomic_DNA"/>
</dbReference>
<protein>
    <recommendedName>
        <fullName evidence="3">PPOX class F420-dependent oxidoreductase</fullName>
    </recommendedName>
</protein>
<organism evidence="1 2">
    <name type="scientific">Mycolicibacterium sarraceniae</name>
    <dbReference type="NCBI Taxonomy" id="1534348"/>
    <lineage>
        <taxon>Bacteria</taxon>
        <taxon>Bacillati</taxon>
        <taxon>Actinomycetota</taxon>
        <taxon>Actinomycetes</taxon>
        <taxon>Mycobacteriales</taxon>
        <taxon>Mycobacteriaceae</taxon>
        <taxon>Mycolicibacterium</taxon>
    </lineage>
</organism>
<reference evidence="1 2" key="1">
    <citation type="journal article" date="2019" name="Emerg. Microbes Infect.">
        <title>Comprehensive subspecies identification of 175 nontuberculous mycobacteria species based on 7547 genomic profiles.</title>
        <authorList>
            <person name="Matsumoto Y."/>
            <person name="Kinjo T."/>
            <person name="Motooka D."/>
            <person name="Nabeya D."/>
            <person name="Jung N."/>
            <person name="Uechi K."/>
            <person name="Horii T."/>
            <person name="Iida T."/>
            <person name="Fujita J."/>
            <person name="Nakamura S."/>
        </authorList>
    </citation>
    <scope>NUCLEOTIDE SEQUENCE [LARGE SCALE GENOMIC DNA]</scope>
    <source>
        <strain evidence="1 2">JCM 30395</strain>
    </source>
</reference>
<evidence type="ECO:0008006" key="3">
    <source>
        <dbReference type="Google" id="ProtNLM"/>
    </source>
</evidence>
<keyword evidence="2" id="KW-1185">Reference proteome</keyword>
<dbReference type="AlphaFoldDB" id="A0A7I7SQV7"/>